<reference evidence="11" key="1">
    <citation type="submission" date="2015-10" db="EMBL/GenBank/DDBJ databases">
        <authorList>
            <person name="Ju K.-S."/>
            <person name="Doroghazi J.R."/>
            <person name="Metcalf W.W."/>
        </authorList>
    </citation>
    <scope>NUCLEOTIDE SEQUENCE [LARGE SCALE GENOMIC DNA]</scope>
    <source>
        <strain evidence="11">NRRL F-8817</strain>
    </source>
</reference>
<feature type="transmembrane region" description="Helical" evidence="8">
    <location>
        <begin position="474"/>
        <end position="494"/>
    </location>
</feature>
<feature type="transmembrane region" description="Helical" evidence="8">
    <location>
        <begin position="342"/>
        <end position="358"/>
    </location>
</feature>
<gene>
    <name evidence="10" type="ORF">ADL28_23815</name>
</gene>
<dbReference type="EMBL" id="LLZJ01000310">
    <property type="protein sequence ID" value="KUL52704.1"/>
    <property type="molecule type" value="Genomic_DNA"/>
</dbReference>
<evidence type="ECO:0000256" key="6">
    <source>
        <dbReference type="ARBA" id="ARBA00022989"/>
    </source>
</evidence>
<feature type="transmembrane region" description="Helical" evidence="8">
    <location>
        <begin position="87"/>
        <end position="107"/>
    </location>
</feature>
<feature type="domain" description="Major facilitator superfamily (MFS) profile" evidence="9">
    <location>
        <begin position="23"/>
        <end position="500"/>
    </location>
</feature>
<dbReference type="PANTHER" id="PTHR23501:SF197">
    <property type="entry name" value="COMD"/>
    <property type="match status" value="1"/>
</dbReference>
<feature type="transmembrane region" description="Helical" evidence="8">
    <location>
        <begin position="307"/>
        <end position="330"/>
    </location>
</feature>
<dbReference type="InterPro" id="IPR011701">
    <property type="entry name" value="MFS"/>
</dbReference>
<evidence type="ECO:0000256" key="8">
    <source>
        <dbReference type="SAM" id="Phobius"/>
    </source>
</evidence>
<evidence type="ECO:0000256" key="3">
    <source>
        <dbReference type="ARBA" id="ARBA00022448"/>
    </source>
</evidence>
<dbReference type="RefSeq" id="WP_059145787.1">
    <property type="nucleotide sequence ID" value="NZ_LLZJ01000310.1"/>
</dbReference>
<feature type="transmembrane region" description="Helical" evidence="8">
    <location>
        <begin position="209"/>
        <end position="230"/>
    </location>
</feature>
<accession>A0A0X3W736</accession>
<feature type="transmembrane region" description="Helical" evidence="8">
    <location>
        <begin position="113"/>
        <end position="134"/>
    </location>
</feature>
<sequence length="502" mass="51888">MTAETTAPAPAAAPPSLSRRLWVFGGILLGMLLSTLDQSVVAAALPSVVHDVGGLEHFAWVFTGYGLTLSITTIVGGKLGDLFGHRLVYLGGVVVFIAGSMLCGLAGNMSQLIAFRVIQGIGGGALVVASFSLIGQLFEPAERAKYAGYSTSVFAVASVAGPLVGGAVTDAIGWRWVFYVNLPLGLLTLAVVAFLLPTAATRGRPKIDYSGAALLAALSVCVALLAGRVGSLDAVLSTRGIALIVAIVVLIPAWIVVERRAAEPMIPLSLFGNSTFVLSNTITMLAGFAILATVNFLPLFLQAASGASAVTSGLLLIPMMFGLLVASTLVGRRIAETKKYRWFPVASMAVAALASYLLSTMDADTPWPLVVVYSVLLGVGSGLSMQVFMVAVQGCAPPAQIGAVTAAVTYARLVGASFGISAFGAVFSARLATELPRHVPGDGAQSMTNLTADALDKLPENLRQGFTEAYADSLGTVFFVAVPVLLLALVLSLAMRDRALGE</sequence>
<dbReference type="PROSITE" id="PS00217">
    <property type="entry name" value="SUGAR_TRANSPORT_2"/>
    <property type="match status" value="1"/>
</dbReference>
<feature type="transmembrane region" description="Helical" evidence="8">
    <location>
        <begin position="236"/>
        <end position="257"/>
    </location>
</feature>
<dbReference type="PRINTS" id="PR01036">
    <property type="entry name" value="TCRTETB"/>
</dbReference>
<dbReference type="GO" id="GO:0005886">
    <property type="term" value="C:plasma membrane"/>
    <property type="evidence" value="ECO:0007669"/>
    <property type="project" value="UniProtKB-SubCell"/>
</dbReference>
<evidence type="ECO:0000259" key="9">
    <source>
        <dbReference type="PROSITE" id="PS50850"/>
    </source>
</evidence>
<feature type="transmembrane region" description="Helical" evidence="8">
    <location>
        <begin position="21"/>
        <end position="45"/>
    </location>
</feature>
<keyword evidence="3" id="KW-0813">Transport</keyword>
<dbReference type="GO" id="GO:0022857">
    <property type="term" value="F:transmembrane transporter activity"/>
    <property type="evidence" value="ECO:0007669"/>
    <property type="project" value="InterPro"/>
</dbReference>
<feature type="transmembrane region" description="Helical" evidence="8">
    <location>
        <begin position="277"/>
        <end position="301"/>
    </location>
</feature>
<feature type="transmembrane region" description="Helical" evidence="8">
    <location>
        <begin position="176"/>
        <end position="197"/>
    </location>
</feature>
<keyword evidence="5 8" id="KW-0812">Transmembrane</keyword>
<name>A0A0X3W736_STRVO</name>
<evidence type="ECO:0000313" key="10">
    <source>
        <dbReference type="EMBL" id="KUL52704.1"/>
    </source>
</evidence>
<evidence type="ECO:0000313" key="11">
    <source>
        <dbReference type="Proteomes" id="UP000053413"/>
    </source>
</evidence>
<dbReference type="SUPFAM" id="SSF103473">
    <property type="entry name" value="MFS general substrate transporter"/>
    <property type="match status" value="1"/>
</dbReference>
<comment type="subcellular location">
    <subcellularLocation>
        <location evidence="1">Cell membrane</location>
        <topology evidence="1">Multi-pass membrane protein</topology>
    </subcellularLocation>
</comment>
<feature type="transmembrane region" description="Helical" evidence="8">
    <location>
        <begin position="146"/>
        <end position="164"/>
    </location>
</feature>
<proteinExistence type="inferred from homology"/>
<dbReference type="CDD" id="cd17502">
    <property type="entry name" value="MFS_Azr1_MDR_like"/>
    <property type="match status" value="1"/>
</dbReference>
<protein>
    <recommendedName>
        <fullName evidence="9">Major facilitator superfamily (MFS) profile domain-containing protein</fullName>
    </recommendedName>
</protein>
<organism evidence="10 11">
    <name type="scientific">Streptomyces violaceusniger</name>
    <dbReference type="NCBI Taxonomy" id="68280"/>
    <lineage>
        <taxon>Bacteria</taxon>
        <taxon>Bacillati</taxon>
        <taxon>Actinomycetota</taxon>
        <taxon>Actinomycetes</taxon>
        <taxon>Kitasatosporales</taxon>
        <taxon>Streptomycetaceae</taxon>
        <taxon>Streptomyces</taxon>
        <taxon>Streptomyces violaceusniger group</taxon>
    </lineage>
</organism>
<feature type="transmembrane region" description="Helical" evidence="8">
    <location>
        <begin position="370"/>
        <end position="392"/>
    </location>
</feature>
<dbReference type="InterPro" id="IPR020846">
    <property type="entry name" value="MFS_dom"/>
</dbReference>
<keyword evidence="7 8" id="KW-0472">Membrane</keyword>
<feature type="transmembrane region" description="Helical" evidence="8">
    <location>
        <begin position="57"/>
        <end position="75"/>
    </location>
</feature>
<evidence type="ECO:0000256" key="2">
    <source>
        <dbReference type="ARBA" id="ARBA00007520"/>
    </source>
</evidence>
<feature type="transmembrane region" description="Helical" evidence="8">
    <location>
        <begin position="404"/>
        <end position="427"/>
    </location>
</feature>
<comment type="caution">
    <text evidence="10">The sequence shown here is derived from an EMBL/GenBank/DDBJ whole genome shotgun (WGS) entry which is preliminary data.</text>
</comment>
<dbReference type="Gene3D" id="1.20.1250.20">
    <property type="entry name" value="MFS general substrate transporter like domains"/>
    <property type="match status" value="1"/>
</dbReference>
<evidence type="ECO:0000256" key="5">
    <source>
        <dbReference type="ARBA" id="ARBA00022692"/>
    </source>
</evidence>
<dbReference type="PROSITE" id="PS50850">
    <property type="entry name" value="MFS"/>
    <property type="match status" value="1"/>
</dbReference>
<dbReference type="FunFam" id="1.20.1720.10:FF:000004">
    <property type="entry name" value="EmrB/QacA family drug resistance transporter"/>
    <property type="match status" value="1"/>
</dbReference>
<dbReference type="InterPro" id="IPR036259">
    <property type="entry name" value="MFS_trans_sf"/>
</dbReference>
<evidence type="ECO:0000256" key="7">
    <source>
        <dbReference type="ARBA" id="ARBA00023136"/>
    </source>
</evidence>
<dbReference type="InterPro" id="IPR005829">
    <property type="entry name" value="Sugar_transporter_CS"/>
</dbReference>
<dbReference type="PANTHER" id="PTHR23501">
    <property type="entry name" value="MAJOR FACILITATOR SUPERFAMILY"/>
    <property type="match status" value="1"/>
</dbReference>
<dbReference type="AlphaFoldDB" id="A0A0X3W736"/>
<keyword evidence="6 8" id="KW-1133">Transmembrane helix</keyword>
<evidence type="ECO:0000256" key="4">
    <source>
        <dbReference type="ARBA" id="ARBA00022475"/>
    </source>
</evidence>
<keyword evidence="4" id="KW-1003">Cell membrane</keyword>
<dbReference type="OrthoDB" id="4082704at2"/>
<comment type="similarity">
    <text evidence="2">Belongs to the major facilitator superfamily. TCR/Tet family.</text>
</comment>
<evidence type="ECO:0000256" key="1">
    <source>
        <dbReference type="ARBA" id="ARBA00004651"/>
    </source>
</evidence>
<dbReference type="Gene3D" id="1.20.1720.10">
    <property type="entry name" value="Multidrug resistance protein D"/>
    <property type="match status" value="1"/>
</dbReference>
<dbReference type="Pfam" id="PF07690">
    <property type="entry name" value="MFS_1"/>
    <property type="match status" value="1"/>
</dbReference>
<dbReference type="Proteomes" id="UP000053413">
    <property type="component" value="Unassembled WGS sequence"/>
</dbReference>